<name>A0ABW5KCF0_9SPHI</name>
<comment type="similarity">
    <text evidence="1">Belongs to the DSD1 family.</text>
</comment>
<protein>
    <submittedName>
        <fullName evidence="4">D-TA family PLP-dependent enzyme</fullName>
    </submittedName>
</protein>
<dbReference type="InterPro" id="IPR042208">
    <property type="entry name" value="D-ser_dehydrat-like_sf"/>
</dbReference>
<evidence type="ECO:0000256" key="1">
    <source>
        <dbReference type="ARBA" id="ARBA00005323"/>
    </source>
</evidence>
<keyword evidence="5" id="KW-1185">Reference proteome</keyword>
<reference evidence="5" key="1">
    <citation type="journal article" date="2019" name="Int. J. Syst. Evol. Microbiol.">
        <title>The Global Catalogue of Microorganisms (GCM) 10K type strain sequencing project: providing services to taxonomists for standard genome sequencing and annotation.</title>
        <authorList>
            <consortium name="The Broad Institute Genomics Platform"/>
            <consortium name="The Broad Institute Genome Sequencing Center for Infectious Disease"/>
            <person name="Wu L."/>
            <person name="Ma J."/>
        </authorList>
    </citation>
    <scope>NUCLEOTIDE SEQUENCE [LARGE SCALE GENOMIC DNA]</scope>
    <source>
        <strain evidence="5">KCTC 42662</strain>
    </source>
</reference>
<dbReference type="InterPro" id="IPR051466">
    <property type="entry name" value="D-amino_acid_metab_enzyme"/>
</dbReference>
<dbReference type="InterPro" id="IPR029066">
    <property type="entry name" value="PLP-binding_barrel"/>
</dbReference>
<keyword evidence="2" id="KW-0456">Lyase</keyword>
<dbReference type="SUPFAM" id="SSF51419">
    <property type="entry name" value="PLP-binding barrel"/>
    <property type="match status" value="1"/>
</dbReference>
<dbReference type="SMART" id="SM01119">
    <property type="entry name" value="D-ser_dehydrat"/>
    <property type="match status" value="1"/>
</dbReference>
<dbReference type="PANTHER" id="PTHR28004:SF2">
    <property type="entry name" value="D-SERINE DEHYDRATASE"/>
    <property type="match status" value="1"/>
</dbReference>
<accession>A0ABW5KCF0</accession>
<proteinExistence type="inferred from homology"/>
<evidence type="ECO:0000256" key="2">
    <source>
        <dbReference type="ARBA" id="ARBA00023239"/>
    </source>
</evidence>
<dbReference type="Gene3D" id="2.40.37.20">
    <property type="entry name" value="D-serine dehydratase-like domain"/>
    <property type="match status" value="1"/>
</dbReference>
<dbReference type="Pfam" id="PF14031">
    <property type="entry name" value="D-ser_dehydrat"/>
    <property type="match status" value="1"/>
</dbReference>
<dbReference type="Gene3D" id="3.20.20.10">
    <property type="entry name" value="Alanine racemase"/>
    <property type="match status" value="1"/>
</dbReference>
<dbReference type="PANTHER" id="PTHR28004">
    <property type="entry name" value="ZGC:162816-RELATED"/>
    <property type="match status" value="1"/>
</dbReference>
<dbReference type="InterPro" id="IPR026956">
    <property type="entry name" value="D-ser_dehydrat-like_dom"/>
</dbReference>
<comment type="caution">
    <text evidence="4">The sequence shown here is derived from an EMBL/GenBank/DDBJ whole genome shotgun (WGS) entry which is preliminary data.</text>
</comment>
<dbReference type="RefSeq" id="WP_380900256.1">
    <property type="nucleotide sequence ID" value="NZ_JBHUEG010000002.1"/>
</dbReference>
<dbReference type="EMBL" id="JBHULR010000001">
    <property type="protein sequence ID" value="MFD2546454.1"/>
    <property type="molecule type" value="Genomic_DNA"/>
</dbReference>
<dbReference type="Pfam" id="PF01168">
    <property type="entry name" value="Ala_racemase_N"/>
    <property type="match status" value="1"/>
</dbReference>
<dbReference type="InterPro" id="IPR001608">
    <property type="entry name" value="Ala_racemase_N"/>
</dbReference>
<dbReference type="CDD" id="cd06821">
    <property type="entry name" value="PLPDE_III_D-TA"/>
    <property type="match status" value="1"/>
</dbReference>
<evidence type="ECO:0000313" key="5">
    <source>
        <dbReference type="Proteomes" id="UP001597545"/>
    </source>
</evidence>
<sequence length="373" mass="41542">MLKTPAVAEHDWYEIASTAEIDSPALLVYPDRIRANVLLAIRMVGDVERLRPHVKTHKSSDITRLQMEAGIRKFKCATISEAAMLAACGAPDVLFAYPLCGPKLTRFLTLVRTYPDTQFSAIVDDQESALALSRAAECEAVLLDVYIDLNIGMNRTGIPPDSSALALYRYCAQMPQLRVKGFHAYDGHVKEEKLETRKAHCDRNFEPIAILRSTLQEEGFEKPVVIIGGSPSFPIYAGYEDVECSPGTFVLWDHGYSVSFPDQHFAVAAVLMTRVVSIPAQNRICVDLGHKAIASENPLEQRCAFLNAAGLTPVSQSEEHLVLSHNEGDRFRIGDVLYVIPTHICPTVAQYNKMLMISNRQKTQEWPVNARDR</sequence>
<evidence type="ECO:0000313" key="4">
    <source>
        <dbReference type="EMBL" id="MFD2546454.1"/>
    </source>
</evidence>
<organism evidence="4 5">
    <name type="scientific">Sphingobacterium suaedae</name>
    <dbReference type="NCBI Taxonomy" id="1686402"/>
    <lineage>
        <taxon>Bacteria</taxon>
        <taxon>Pseudomonadati</taxon>
        <taxon>Bacteroidota</taxon>
        <taxon>Sphingobacteriia</taxon>
        <taxon>Sphingobacteriales</taxon>
        <taxon>Sphingobacteriaceae</taxon>
        <taxon>Sphingobacterium</taxon>
    </lineage>
</organism>
<gene>
    <name evidence="4" type="ORF">ACFSR5_02210</name>
</gene>
<evidence type="ECO:0000259" key="3">
    <source>
        <dbReference type="SMART" id="SM01119"/>
    </source>
</evidence>
<dbReference type="Proteomes" id="UP001597545">
    <property type="component" value="Unassembled WGS sequence"/>
</dbReference>
<feature type="domain" description="D-serine dehydratase-like" evidence="3">
    <location>
        <begin position="268"/>
        <end position="358"/>
    </location>
</feature>